<dbReference type="GO" id="GO:0016740">
    <property type="term" value="F:transferase activity"/>
    <property type="evidence" value="ECO:0007669"/>
    <property type="project" value="UniProtKB-KW"/>
</dbReference>
<proteinExistence type="predicted"/>
<dbReference type="OrthoDB" id="9789585at2"/>
<organism evidence="2 3">
    <name type="scientific">Parazoarcus communis SWub3 = DSM 12120</name>
    <dbReference type="NCBI Taxonomy" id="1121029"/>
    <lineage>
        <taxon>Bacteria</taxon>
        <taxon>Pseudomonadati</taxon>
        <taxon>Pseudomonadota</taxon>
        <taxon>Betaproteobacteria</taxon>
        <taxon>Rhodocyclales</taxon>
        <taxon>Zoogloeaceae</taxon>
        <taxon>Parazoarcus</taxon>
    </lineage>
</organism>
<dbReference type="AlphaFoldDB" id="A0A323V071"/>
<protein>
    <submittedName>
        <fullName evidence="2">Sulfurtransferase</fullName>
    </submittedName>
</protein>
<sequence>MSCQAGTTPEIVMKWMPVLLLSASLLSGAQVFAADWSTLPEIKRSELQLYLTPQEAHALKQREGDKVLFVDVRTRAEAQYVGMATGVDALVPFVEHQEMWTDWDEKRGMYQLEPFQDFVPEIERRLQEKGLGKDATLVLICRSGDRSSKAADRLAKAGYARVYSVPEGFEGDMGKEGAAAGRRAVNGWKNAGLPWSYKLDKARMYFPR</sequence>
<dbReference type="PROSITE" id="PS50206">
    <property type="entry name" value="RHODANESE_3"/>
    <property type="match status" value="1"/>
</dbReference>
<feature type="domain" description="Rhodanese" evidence="1">
    <location>
        <begin position="121"/>
        <end position="181"/>
    </location>
</feature>
<dbReference type="EMBL" id="QKOE01000001">
    <property type="protein sequence ID" value="PZA18084.1"/>
    <property type="molecule type" value="Genomic_DNA"/>
</dbReference>
<gene>
    <name evidence="2" type="ORF">DNK49_00625</name>
</gene>
<dbReference type="Gene3D" id="3.40.250.10">
    <property type="entry name" value="Rhodanese-like domain"/>
    <property type="match status" value="1"/>
</dbReference>
<name>A0A323V071_9RHOO</name>
<dbReference type="Pfam" id="PF00581">
    <property type="entry name" value="Rhodanese"/>
    <property type="match status" value="1"/>
</dbReference>
<evidence type="ECO:0000259" key="1">
    <source>
        <dbReference type="PROSITE" id="PS50206"/>
    </source>
</evidence>
<dbReference type="SUPFAM" id="SSF52821">
    <property type="entry name" value="Rhodanese/Cell cycle control phosphatase"/>
    <property type="match status" value="1"/>
</dbReference>
<dbReference type="InterPro" id="IPR001763">
    <property type="entry name" value="Rhodanese-like_dom"/>
</dbReference>
<dbReference type="Proteomes" id="UP000248259">
    <property type="component" value="Unassembled WGS sequence"/>
</dbReference>
<reference evidence="2 3" key="1">
    <citation type="submission" date="2018-06" db="EMBL/GenBank/DDBJ databases">
        <title>Azoarcus communis strain SWub3 genome.</title>
        <authorList>
            <person name="Zorraquino Salvo V."/>
            <person name="Toubiana D."/>
            <person name="Blumwald E."/>
        </authorList>
    </citation>
    <scope>NUCLEOTIDE SEQUENCE [LARGE SCALE GENOMIC DNA]</scope>
    <source>
        <strain evidence="2 3">SWub3</strain>
    </source>
</reference>
<evidence type="ECO:0000313" key="2">
    <source>
        <dbReference type="EMBL" id="PZA18084.1"/>
    </source>
</evidence>
<accession>A0A323V071</accession>
<evidence type="ECO:0000313" key="3">
    <source>
        <dbReference type="Proteomes" id="UP000248259"/>
    </source>
</evidence>
<comment type="caution">
    <text evidence="2">The sequence shown here is derived from an EMBL/GenBank/DDBJ whole genome shotgun (WGS) entry which is preliminary data.</text>
</comment>
<dbReference type="SMART" id="SM00450">
    <property type="entry name" value="RHOD"/>
    <property type="match status" value="1"/>
</dbReference>
<dbReference type="InterPro" id="IPR036873">
    <property type="entry name" value="Rhodanese-like_dom_sf"/>
</dbReference>
<keyword evidence="2" id="KW-0808">Transferase</keyword>
<keyword evidence="3" id="KW-1185">Reference proteome</keyword>